<name>I7G9X1_MACFA</name>
<dbReference type="EMBL" id="AB174640">
    <property type="protein sequence ID" value="BAE91702.1"/>
    <property type="molecule type" value="mRNA"/>
</dbReference>
<dbReference type="AlphaFoldDB" id="I7G9X1"/>
<organism evidence="1">
    <name type="scientific">Macaca fascicularis</name>
    <name type="common">Crab-eating macaque</name>
    <name type="synonym">Cynomolgus monkey</name>
    <dbReference type="NCBI Taxonomy" id="9541"/>
    <lineage>
        <taxon>Eukaryota</taxon>
        <taxon>Metazoa</taxon>
        <taxon>Chordata</taxon>
        <taxon>Craniata</taxon>
        <taxon>Vertebrata</taxon>
        <taxon>Euteleostomi</taxon>
        <taxon>Mammalia</taxon>
        <taxon>Eutheria</taxon>
        <taxon>Euarchontoglires</taxon>
        <taxon>Primates</taxon>
        <taxon>Haplorrhini</taxon>
        <taxon>Catarrhini</taxon>
        <taxon>Cercopithecidae</taxon>
        <taxon>Cercopithecinae</taxon>
        <taxon>Macaca</taxon>
    </lineage>
</organism>
<sequence length="49" mass="5800">MLICKVYAIQAFKSDPHPFSNMYLSSHYFCFTAVLKNTYYATNCHIIFR</sequence>
<proteinExistence type="evidence at transcript level"/>
<protein>
    <submittedName>
        <fullName evidence="1">Macaca fascicularis brain cDNA clone: QtrA-18381, similar to human sorting nexin 10 (SNX10), mRNA, RefSeq: NM_013322.2</fullName>
    </submittedName>
</protein>
<evidence type="ECO:0000313" key="1">
    <source>
        <dbReference type="EMBL" id="BAE91702.1"/>
    </source>
</evidence>
<reference evidence="1" key="1">
    <citation type="journal article" date="2007" name="PLoS Biol.">
        <title>Rate of evolution in brain-expressed genes in humans and other primates.</title>
        <authorList>
            <person name="Wang H.-Y."/>
            <person name="Chien H.-C."/>
            <person name="Osada N."/>
            <person name="Hashimoto K."/>
            <person name="Sugano S."/>
            <person name="Gojobori T."/>
            <person name="Chou C.-K."/>
            <person name="Tsai S.-F."/>
            <person name="Wu C.-I."/>
            <person name="Shen C.-K.J."/>
        </authorList>
    </citation>
    <scope>NUCLEOTIDE SEQUENCE</scope>
</reference>
<accession>I7G9X1</accession>